<keyword evidence="4 5" id="KW-0413">Isomerase</keyword>
<dbReference type="CDD" id="cd02573">
    <property type="entry name" value="PseudoU_synth_EcTruB"/>
    <property type="match status" value="1"/>
</dbReference>
<proteinExistence type="inferred from homology"/>
<dbReference type="STRING" id="1121419.SAMN05443529_105167"/>
<feature type="domain" description="Pseudouridine synthase II N-terminal" evidence="6">
    <location>
        <begin position="23"/>
        <end position="173"/>
    </location>
</feature>
<dbReference type="InterPro" id="IPR014780">
    <property type="entry name" value="tRNA_psdUridine_synth_TruB"/>
</dbReference>
<dbReference type="GO" id="GO:0031119">
    <property type="term" value="P:tRNA pseudouridine synthesis"/>
    <property type="evidence" value="ECO:0007669"/>
    <property type="project" value="UniProtKB-UniRule"/>
</dbReference>
<dbReference type="NCBIfam" id="TIGR00431">
    <property type="entry name" value="TruB"/>
    <property type="match status" value="1"/>
</dbReference>
<comment type="function">
    <text evidence="5">Responsible for synthesis of pseudouridine from uracil-55 in the psi GC loop of transfer RNAs.</text>
</comment>
<dbReference type="GO" id="GO:1990481">
    <property type="term" value="P:mRNA pseudouridine synthesis"/>
    <property type="evidence" value="ECO:0007669"/>
    <property type="project" value="TreeGrafter"/>
</dbReference>
<keyword evidence="9" id="KW-1185">Reference proteome</keyword>
<dbReference type="InterPro" id="IPR020103">
    <property type="entry name" value="PsdUridine_synth_cat_dom_sf"/>
</dbReference>
<evidence type="ECO:0000313" key="9">
    <source>
        <dbReference type="Proteomes" id="UP000198656"/>
    </source>
</evidence>
<dbReference type="Pfam" id="PF01509">
    <property type="entry name" value="TruB_N"/>
    <property type="match status" value="1"/>
</dbReference>
<sequence>MEGIINVLKPPGMTSSDVVVWIRRNLKMKKVGHTGTLDPGVAGVLPICVGKATRLAEYITDQGKNYIAEVKFGITTDTQDAYGKVIQEALPSLDKADLERILPDFTGKISQFPPLFSAVRKEGKHLYEYARKGIPIEVTPREVLIYKLNLEQWYEGEFPKAVLNIECSKGTYIRTICHDLGQTLGCGAHMSYLVRVRSGSFKIQESWTLEEIEEAVRNNDYSFILPLTAGIDLPRVSLSEVRANAFRNGLPTRRDQVNLYEESNEPYVQVMEREQLIGIGVWRKEALYPHKVFK</sequence>
<dbReference type="InterPro" id="IPR032819">
    <property type="entry name" value="TruB_C"/>
</dbReference>
<evidence type="ECO:0000259" key="6">
    <source>
        <dbReference type="Pfam" id="PF01509"/>
    </source>
</evidence>
<keyword evidence="3 5" id="KW-0819">tRNA processing</keyword>
<dbReference type="EC" id="5.4.99.25" evidence="5"/>
<reference evidence="9" key="1">
    <citation type="submission" date="2016-10" db="EMBL/GenBank/DDBJ databases">
        <authorList>
            <person name="Varghese N."/>
            <person name="Submissions S."/>
        </authorList>
    </citation>
    <scope>NUCLEOTIDE SEQUENCE [LARGE SCALE GENOMIC DNA]</scope>
    <source>
        <strain evidence="9">DSM 8344</strain>
    </source>
</reference>
<dbReference type="Pfam" id="PF16198">
    <property type="entry name" value="TruB_C_2"/>
    <property type="match status" value="1"/>
</dbReference>
<dbReference type="PANTHER" id="PTHR13767:SF2">
    <property type="entry name" value="PSEUDOURIDYLATE SYNTHASE TRUB1"/>
    <property type="match status" value="1"/>
</dbReference>
<evidence type="ECO:0000256" key="2">
    <source>
        <dbReference type="ARBA" id="ARBA00005642"/>
    </source>
</evidence>
<dbReference type="SUPFAM" id="SSF55120">
    <property type="entry name" value="Pseudouridine synthase"/>
    <property type="match status" value="1"/>
</dbReference>
<evidence type="ECO:0000256" key="4">
    <source>
        <dbReference type="ARBA" id="ARBA00023235"/>
    </source>
</evidence>
<dbReference type="EMBL" id="FNCP01000005">
    <property type="protein sequence ID" value="SDG71761.1"/>
    <property type="molecule type" value="Genomic_DNA"/>
</dbReference>
<protein>
    <recommendedName>
        <fullName evidence="5">tRNA pseudouridine synthase B</fullName>
        <ecNumber evidence="5">5.4.99.25</ecNumber>
    </recommendedName>
    <alternativeName>
        <fullName evidence="5">tRNA pseudouridine(55) synthase</fullName>
        <shortName evidence="5">Psi55 synthase</shortName>
    </alternativeName>
    <alternativeName>
        <fullName evidence="5">tRNA pseudouridylate synthase</fullName>
    </alternativeName>
    <alternativeName>
        <fullName evidence="5">tRNA-uridine isomerase</fullName>
    </alternativeName>
</protein>
<dbReference type="PANTHER" id="PTHR13767">
    <property type="entry name" value="TRNA-PSEUDOURIDINE SYNTHASE"/>
    <property type="match status" value="1"/>
</dbReference>
<evidence type="ECO:0000259" key="7">
    <source>
        <dbReference type="Pfam" id="PF16198"/>
    </source>
</evidence>
<dbReference type="InterPro" id="IPR002501">
    <property type="entry name" value="PsdUridine_synth_N"/>
</dbReference>
<dbReference type="Gene3D" id="3.30.2350.10">
    <property type="entry name" value="Pseudouridine synthase"/>
    <property type="match status" value="1"/>
</dbReference>
<evidence type="ECO:0000256" key="5">
    <source>
        <dbReference type="HAMAP-Rule" id="MF_01080"/>
    </source>
</evidence>
<feature type="active site" description="Nucleophile" evidence="5">
    <location>
        <position position="38"/>
    </location>
</feature>
<feature type="domain" description="tRNA pseudouridylate synthase B C-terminal" evidence="7">
    <location>
        <begin position="174"/>
        <end position="217"/>
    </location>
</feature>
<comment type="catalytic activity">
    <reaction evidence="1 5">
        <text>uridine(55) in tRNA = pseudouridine(55) in tRNA</text>
        <dbReference type="Rhea" id="RHEA:42532"/>
        <dbReference type="Rhea" id="RHEA-COMP:10101"/>
        <dbReference type="Rhea" id="RHEA-COMP:10102"/>
        <dbReference type="ChEBI" id="CHEBI:65314"/>
        <dbReference type="ChEBI" id="CHEBI:65315"/>
        <dbReference type="EC" id="5.4.99.25"/>
    </reaction>
</comment>
<dbReference type="FunFam" id="3.30.2350.10:FF:000011">
    <property type="entry name" value="tRNA pseudouridine synthase B"/>
    <property type="match status" value="1"/>
</dbReference>
<evidence type="ECO:0000313" key="8">
    <source>
        <dbReference type="EMBL" id="SDG71761.1"/>
    </source>
</evidence>
<dbReference type="AlphaFoldDB" id="A0A1G7WIF3"/>
<dbReference type="GO" id="GO:0160148">
    <property type="term" value="F:tRNA pseudouridine(55) synthase activity"/>
    <property type="evidence" value="ECO:0007669"/>
    <property type="project" value="UniProtKB-EC"/>
</dbReference>
<comment type="similarity">
    <text evidence="2 5">Belongs to the pseudouridine synthase TruB family. Type 1 subfamily.</text>
</comment>
<gene>
    <name evidence="5" type="primary">truB</name>
    <name evidence="8" type="ORF">SAMN05443529_105167</name>
</gene>
<evidence type="ECO:0000256" key="1">
    <source>
        <dbReference type="ARBA" id="ARBA00000385"/>
    </source>
</evidence>
<dbReference type="HAMAP" id="MF_01080">
    <property type="entry name" value="TruB_bact"/>
    <property type="match status" value="1"/>
</dbReference>
<dbReference type="RefSeq" id="WP_092331406.1">
    <property type="nucleotide sequence ID" value="NZ_FNCP01000005.1"/>
</dbReference>
<dbReference type="GO" id="GO:0003723">
    <property type="term" value="F:RNA binding"/>
    <property type="evidence" value="ECO:0007669"/>
    <property type="project" value="InterPro"/>
</dbReference>
<accession>A0A1G7WIF3</accession>
<name>A0A1G7WIF3_9FIRM</name>
<organism evidence="8 9">
    <name type="scientific">Desulfosporosinus hippei DSM 8344</name>
    <dbReference type="NCBI Taxonomy" id="1121419"/>
    <lineage>
        <taxon>Bacteria</taxon>
        <taxon>Bacillati</taxon>
        <taxon>Bacillota</taxon>
        <taxon>Clostridia</taxon>
        <taxon>Eubacteriales</taxon>
        <taxon>Desulfitobacteriaceae</taxon>
        <taxon>Desulfosporosinus</taxon>
    </lineage>
</organism>
<evidence type="ECO:0000256" key="3">
    <source>
        <dbReference type="ARBA" id="ARBA00022694"/>
    </source>
</evidence>
<dbReference type="OrthoDB" id="9802309at2"/>
<dbReference type="Proteomes" id="UP000198656">
    <property type="component" value="Unassembled WGS sequence"/>
</dbReference>